<accession>A0A0A8ZW58</accession>
<dbReference type="EMBL" id="GBRH01256900">
    <property type="protein sequence ID" value="JAD40995.1"/>
    <property type="molecule type" value="Transcribed_RNA"/>
</dbReference>
<organism evidence="1">
    <name type="scientific">Arundo donax</name>
    <name type="common">Giant reed</name>
    <name type="synonym">Donax arundinaceus</name>
    <dbReference type="NCBI Taxonomy" id="35708"/>
    <lineage>
        <taxon>Eukaryota</taxon>
        <taxon>Viridiplantae</taxon>
        <taxon>Streptophyta</taxon>
        <taxon>Embryophyta</taxon>
        <taxon>Tracheophyta</taxon>
        <taxon>Spermatophyta</taxon>
        <taxon>Magnoliopsida</taxon>
        <taxon>Liliopsida</taxon>
        <taxon>Poales</taxon>
        <taxon>Poaceae</taxon>
        <taxon>PACMAD clade</taxon>
        <taxon>Arundinoideae</taxon>
        <taxon>Arundineae</taxon>
        <taxon>Arundo</taxon>
    </lineage>
</organism>
<reference evidence="1" key="2">
    <citation type="journal article" date="2015" name="Data Brief">
        <title>Shoot transcriptome of the giant reed, Arundo donax.</title>
        <authorList>
            <person name="Barrero R.A."/>
            <person name="Guerrero F.D."/>
            <person name="Moolhuijzen P."/>
            <person name="Goolsby J.A."/>
            <person name="Tidwell J."/>
            <person name="Bellgard S.E."/>
            <person name="Bellgard M.I."/>
        </authorList>
    </citation>
    <scope>NUCLEOTIDE SEQUENCE</scope>
    <source>
        <tissue evidence="1">Shoot tissue taken approximately 20 cm above the soil surface</tissue>
    </source>
</reference>
<evidence type="ECO:0000313" key="1">
    <source>
        <dbReference type="EMBL" id="JAD40995.1"/>
    </source>
</evidence>
<dbReference type="AlphaFoldDB" id="A0A0A8ZW58"/>
<protein>
    <submittedName>
        <fullName evidence="1">Uncharacterized protein</fullName>
    </submittedName>
</protein>
<sequence>MIACTLSPLPPLLMSLIQHLSVKASATVRQLMQRFPTKEISDGANSAIDFPWSQRSC</sequence>
<reference evidence="1" key="1">
    <citation type="submission" date="2014-09" db="EMBL/GenBank/DDBJ databases">
        <authorList>
            <person name="Magalhaes I.L.F."/>
            <person name="Oliveira U."/>
            <person name="Santos F.R."/>
            <person name="Vidigal T.H.D.A."/>
            <person name="Brescovit A.D."/>
            <person name="Santos A.J."/>
        </authorList>
    </citation>
    <scope>NUCLEOTIDE SEQUENCE</scope>
    <source>
        <tissue evidence="1">Shoot tissue taken approximately 20 cm above the soil surface</tissue>
    </source>
</reference>
<proteinExistence type="predicted"/>
<name>A0A0A8ZW58_ARUDO</name>